<dbReference type="Proteomes" id="UP000824120">
    <property type="component" value="Chromosome 7"/>
</dbReference>
<evidence type="ECO:0000313" key="3">
    <source>
        <dbReference type="Proteomes" id="UP000824120"/>
    </source>
</evidence>
<evidence type="ECO:0008006" key="4">
    <source>
        <dbReference type="Google" id="ProtNLM"/>
    </source>
</evidence>
<keyword evidence="1" id="KW-0812">Transmembrane</keyword>
<dbReference type="EMBL" id="JACXVP010000007">
    <property type="protein sequence ID" value="KAG5596171.1"/>
    <property type="molecule type" value="Genomic_DNA"/>
</dbReference>
<keyword evidence="1" id="KW-1133">Transmembrane helix</keyword>
<feature type="non-terminal residue" evidence="2">
    <location>
        <position position="1"/>
    </location>
</feature>
<feature type="transmembrane region" description="Helical" evidence="1">
    <location>
        <begin position="41"/>
        <end position="67"/>
    </location>
</feature>
<keyword evidence="1" id="KW-0472">Membrane</keyword>
<reference evidence="2 3" key="1">
    <citation type="submission" date="2020-09" db="EMBL/GenBank/DDBJ databases">
        <title>De no assembly of potato wild relative species, Solanum commersonii.</title>
        <authorList>
            <person name="Cho K."/>
        </authorList>
    </citation>
    <scope>NUCLEOTIDE SEQUENCE [LARGE SCALE GENOMIC DNA]</scope>
    <source>
        <strain evidence="2">LZ3.2</strain>
        <tissue evidence="2">Leaf</tissue>
    </source>
</reference>
<gene>
    <name evidence="2" type="ORF">H5410_037403</name>
</gene>
<evidence type="ECO:0000256" key="1">
    <source>
        <dbReference type="SAM" id="Phobius"/>
    </source>
</evidence>
<sequence>MRFSGLFESLKFIVAPEFMVVTVVVTPVDSWLVLFTEEQGFVWLFMAFVAVKLEGDLVVSCAGFWWCKGERRRTVGLDGGGLSDSRCSSYLRPKLL</sequence>
<name>A0A9J5Y673_SOLCO</name>
<protein>
    <recommendedName>
        <fullName evidence="4">Transmembrane protein</fullName>
    </recommendedName>
</protein>
<keyword evidence="3" id="KW-1185">Reference proteome</keyword>
<dbReference type="AlphaFoldDB" id="A0A9J5Y673"/>
<accession>A0A9J5Y673</accession>
<organism evidence="2 3">
    <name type="scientific">Solanum commersonii</name>
    <name type="common">Commerson's wild potato</name>
    <name type="synonym">Commerson's nightshade</name>
    <dbReference type="NCBI Taxonomy" id="4109"/>
    <lineage>
        <taxon>Eukaryota</taxon>
        <taxon>Viridiplantae</taxon>
        <taxon>Streptophyta</taxon>
        <taxon>Embryophyta</taxon>
        <taxon>Tracheophyta</taxon>
        <taxon>Spermatophyta</taxon>
        <taxon>Magnoliopsida</taxon>
        <taxon>eudicotyledons</taxon>
        <taxon>Gunneridae</taxon>
        <taxon>Pentapetalae</taxon>
        <taxon>asterids</taxon>
        <taxon>lamiids</taxon>
        <taxon>Solanales</taxon>
        <taxon>Solanaceae</taxon>
        <taxon>Solanoideae</taxon>
        <taxon>Solaneae</taxon>
        <taxon>Solanum</taxon>
    </lineage>
</organism>
<comment type="caution">
    <text evidence="2">The sequence shown here is derived from an EMBL/GenBank/DDBJ whole genome shotgun (WGS) entry which is preliminary data.</text>
</comment>
<evidence type="ECO:0000313" key="2">
    <source>
        <dbReference type="EMBL" id="KAG5596171.1"/>
    </source>
</evidence>
<proteinExistence type="predicted"/>
<feature type="transmembrane region" description="Helical" evidence="1">
    <location>
        <begin position="12"/>
        <end position="35"/>
    </location>
</feature>